<dbReference type="EMBL" id="SJPK01000005">
    <property type="protein sequence ID" value="TWT66630.1"/>
    <property type="molecule type" value="Genomic_DNA"/>
</dbReference>
<keyword evidence="1" id="KW-0812">Transmembrane</keyword>
<keyword evidence="1" id="KW-0472">Membrane</keyword>
<comment type="caution">
    <text evidence="2">The sequence shown here is derived from an EMBL/GenBank/DDBJ whole genome shotgun (WGS) entry which is preliminary data.</text>
</comment>
<dbReference type="Proteomes" id="UP000318053">
    <property type="component" value="Unassembled WGS sequence"/>
</dbReference>
<gene>
    <name evidence="2" type="ORF">CA85_27270</name>
</gene>
<feature type="transmembrane region" description="Helical" evidence="1">
    <location>
        <begin position="7"/>
        <end position="31"/>
    </location>
</feature>
<dbReference type="RefSeq" id="WP_146391700.1">
    <property type="nucleotide sequence ID" value="NZ_SJPK01000005.1"/>
</dbReference>
<dbReference type="OrthoDB" id="273475at2"/>
<organism evidence="2 3">
    <name type="scientific">Allorhodopirellula solitaria</name>
    <dbReference type="NCBI Taxonomy" id="2527987"/>
    <lineage>
        <taxon>Bacteria</taxon>
        <taxon>Pseudomonadati</taxon>
        <taxon>Planctomycetota</taxon>
        <taxon>Planctomycetia</taxon>
        <taxon>Pirellulales</taxon>
        <taxon>Pirellulaceae</taxon>
        <taxon>Allorhodopirellula</taxon>
    </lineage>
</organism>
<proteinExistence type="predicted"/>
<evidence type="ECO:0000313" key="2">
    <source>
        <dbReference type="EMBL" id="TWT66630.1"/>
    </source>
</evidence>
<reference evidence="2 3" key="1">
    <citation type="submission" date="2019-02" db="EMBL/GenBank/DDBJ databases">
        <title>Deep-cultivation of Planctomycetes and their phenomic and genomic characterization uncovers novel biology.</title>
        <authorList>
            <person name="Wiegand S."/>
            <person name="Jogler M."/>
            <person name="Boedeker C."/>
            <person name="Pinto D."/>
            <person name="Vollmers J."/>
            <person name="Rivas-Marin E."/>
            <person name="Kohn T."/>
            <person name="Peeters S.H."/>
            <person name="Heuer A."/>
            <person name="Rast P."/>
            <person name="Oberbeckmann S."/>
            <person name="Bunk B."/>
            <person name="Jeske O."/>
            <person name="Meyerdierks A."/>
            <person name="Storesund J.E."/>
            <person name="Kallscheuer N."/>
            <person name="Luecker S."/>
            <person name="Lage O.M."/>
            <person name="Pohl T."/>
            <person name="Merkel B.J."/>
            <person name="Hornburger P."/>
            <person name="Mueller R.-W."/>
            <person name="Bruemmer F."/>
            <person name="Labrenz M."/>
            <person name="Spormann A.M."/>
            <person name="Op Den Camp H."/>
            <person name="Overmann J."/>
            <person name="Amann R."/>
            <person name="Jetten M.S.M."/>
            <person name="Mascher T."/>
            <person name="Medema M.H."/>
            <person name="Devos D.P."/>
            <person name="Kaster A.-K."/>
            <person name="Ovreas L."/>
            <person name="Rohde M."/>
            <person name="Galperin M.Y."/>
            <person name="Jogler C."/>
        </authorList>
    </citation>
    <scope>NUCLEOTIDE SEQUENCE [LARGE SCALE GENOMIC DNA]</scope>
    <source>
        <strain evidence="2 3">CA85</strain>
    </source>
</reference>
<evidence type="ECO:0000256" key="1">
    <source>
        <dbReference type="SAM" id="Phobius"/>
    </source>
</evidence>
<accession>A0A5C5XUT9</accession>
<sequence>MNTGKRPWLIIGVIVLSISSWFVGRVAYVLWHIPEAYAAWDAGDMLLWYMRTHDNEWPDDWAELQSVIEDAPALLLRGRHPEEPDYMGRMRRTVKIDWTFDPANPRNPTPVTRLDGSPLQAYWSDPNGMIYQYLDRQKVDQRSDGREFAEDAISDG</sequence>
<dbReference type="AlphaFoldDB" id="A0A5C5XUT9"/>
<name>A0A5C5XUT9_9BACT</name>
<keyword evidence="1" id="KW-1133">Transmembrane helix</keyword>
<evidence type="ECO:0000313" key="3">
    <source>
        <dbReference type="Proteomes" id="UP000318053"/>
    </source>
</evidence>
<protein>
    <submittedName>
        <fullName evidence="2">Uncharacterized protein</fullName>
    </submittedName>
</protein>
<keyword evidence="3" id="KW-1185">Reference proteome</keyword>